<keyword evidence="3" id="KW-1185">Reference proteome</keyword>
<sequence>MADETNDSDFVCIDTASSTTEDRPTPSTVMSGDAPANEKRDEALKERNSSSDSNVKETKEINQSHDNLARHIEHHPIPGRIYIIRTRQEPRRVLSVRYGSLILLRTPKLGDGVLWYCLEKRNWYSFYNRASGASLGYSGTPGRMAALSQVFHEAQQCLMPIRQEGGGYILHTLHPETGELWQVAVEENEYGGRLFETKAEGTALDFIDTKYLRSSISLALPNMEEEILFKQE</sequence>
<evidence type="ECO:0000313" key="3">
    <source>
        <dbReference type="Proteomes" id="UP001273209"/>
    </source>
</evidence>
<proteinExistence type="predicted"/>
<accession>A0AAE1M5U5</accession>
<gene>
    <name evidence="2" type="ORF">Triagg1_2192</name>
</gene>
<feature type="region of interest" description="Disordered" evidence="1">
    <location>
        <begin position="1"/>
        <end position="61"/>
    </location>
</feature>
<feature type="compositionally biased region" description="Basic and acidic residues" evidence="1">
    <location>
        <begin position="36"/>
        <end position="61"/>
    </location>
</feature>
<dbReference type="Proteomes" id="UP001273209">
    <property type="component" value="Unassembled WGS sequence"/>
</dbReference>
<protein>
    <submittedName>
        <fullName evidence="2">Uncharacterized protein</fullName>
    </submittedName>
</protein>
<dbReference type="EMBL" id="JAWRVG010000005">
    <property type="protein sequence ID" value="KAK4082380.1"/>
    <property type="molecule type" value="Genomic_DNA"/>
</dbReference>
<dbReference type="PANTHER" id="PTHR39697:SF2">
    <property type="entry name" value="CYANOVIRIN-N DOMAIN-CONTAINING PROTEIN"/>
    <property type="match status" value="1"/>
</dbReference>
<dbReference type="GeneID" id="87916251"/>
<dbReference type="RefSeq" id="XP_062759048.1">
    <property type="nucleotide sequence ID" value="XM_062896346.1"/>
</dbReference>
<dbReference type="AlphaFoldDB" id="A0AAE1M5U5"/>
<dbReference type="PANTHER" id="PTHR39697">
    <property type="entry name" value="RICIN B LECTIN DOMAIN-CONTAINING PROTEIN-RELATED"/>
    <property type="match status" value="1"/>
</dbReference>
<evidence type="ECO:0000313" key="2">
    <source>
        <dbReference type="EMBL" id="KAK4082380.1"/>
    </source>
</evidence>
<name>A0AAE1M5U5_9HYPO</name>
<organism evidence="2 3">
    <name type="scientific">Trichoderma aggressivum f. europaeum</name>
    <dbReference type="NCBI Taxonomy" id="173218"/>
    <lineage>
        <taxon>Eukaryota</taxon>
        <taxon>Fungi</taxon>
        <taxon>Dikarya</taxon>
        <taxon>Ascomycota</taxon>
        <taxon>Pezizomycotina</taxon>
        <taxon>Sordariomycetes</taxon>
        <taxon>Hypocreomycetidae</taxon>
        <taxon>Hypocreales</taxon>
        <taxon>Hypocreaceae</taxon>
        <taxon>Trichoderma</taxon>
    </lineage>
</organism>
<reference evidence="2" key="1">
    <citation type="submission" date="2023-11" db="EMBL/GenBank/DDBJ databases">
        <title>The genome sequences of three competitors of mushroom-forming fungi.</title>
        <authorList>
            <person name="Beijen E."/>
            <person name="Ohm R.A."/>
        </authorList>
    </citation>
    <scope>NUCLEOTIDE SEQUENCE</scope>
    <source>
        <strain evidence="2">CBS 100526</strain>
    </source>
</reference>
<comment type="caution">
    <text evidence="2">The sequence shown here is derived from an EMBL/GenBank/DDBJ whole genome shotgun (WGS) entry which is preliminary data.</text>
</comment>
<feature type="compositionally biased region" description="Polar residues" evidence="1">
    <location>
        <begin position="15"/>
        <end position="30"/>
    </location>
</feature>
<evidence type="ECO:0000256" key="1">
    <source>
        <dbReference type="SAM" id="MobiDB-lite"/>
    </source>
</evidence>